<dbReference type="GO" id="GO:0030435">
    <property type="term" value="P:sporulation resulting in formation of a cellular spore"/>
    <property type="evidence" value="ECO:0007669"/>
    <property type="project" value="UniProtKB-KW"/>
</dbReference>
<dbReference type="AlphaFoldDB" id="A0A151B5C9"/>
<feature type="domain" description="STAS" evidence="7">
    <location>
        <begin position="32"/>
        <end position="142"/>
    </location>
</feature>
<sequence>MHRIDYIVMKIYTCDCCTYILKIIVIRGHNDMYLDFEKIDDKLIVHLNGELDHHSAQEVRNRIDDRLEREKIKKLIMDFSGVTFMDSSGIGVVIGRYKKLSSDGGKVCVVNVRGTVNRVFELSGMYKIISSYNSFEQAVNNI</sequence>
<dbReference type="InterPro" id="IPR036513">
    <property type="entry name" value="STAS_dom_sf"/>
</dbReference>
<evidence type="ECO:0000256" key="2">
    <source>
        <dbReference type="ARBA" id="ARBA00009013"/>
    </source>
</evidence>
<gene>
    <name evidence="8" type="primary">spoIIAA</name>
    <name evidence="8" type="ORF">CLTEP_09190</name>
</gene>
<dbReference type="PATRIC" id="fig|1121338.3.peg.945"/>
<protein>
    <recommendedName>
        <fullName evidence="3 6">Anti-sigma F factor antagonist</fullName>
    </recommendedName>
    <alternativeName>
        <fullName evidence="6">Stage II sporulation protein</fullName>
    </alternativeName>
</protein>
<evidence type="ECO:0000313" key="8">
    <source>
        <dbReference type="EMBL" id="KYH35099.1"/>
    </source>
</evidence>
<dbReference type="PANTHER" id="PTHR33495:SF2">
    <property type="entry name" value="ANTI-SIGMA FACTOR ANTAGONIST TM_1081-RELATED"/>
    <property type="match status" value="1"/>
</dbReference>
<evidence type="ECO:0000256" key="5">
    <source>
        <dbReference type="ARBA" id="ARBA00022969"/>
    </source>
</evidence>
<dbReference type="GO" id="GO:0043856">
    <property type="term" value="F:anti-sigma factor antagonist activity"/>
    <property type="evidence" value="ECO:0007669"/>
    <property type="project" value="InterPro"/>
</dbReference>
<dbReference type="STRING" id="1121338.CLTEP_09190"/>
<dbReference type="Proteomes" id="UP000075531">
    <property type="component" value="Unassembled WGS sequence"/>
</dbReference>
<reference evidence="8 9" key="1">
    <citation type="submission" date="2016-02" db="EMBL/GenBank/DDBJ databases">
        <title>Genome sequence of Clostridium tepidiprofundi DSM 19306.</title>
        <authorList>
            <person name="Poehlein A."/>
            <person name="Daniel R."/>
        </authorList>
    </citation>
    <scope>NUCLEOTIDE SEQUENCE [LARGE SCALE GENOMIC DNA]</scope>
    <source>
        <strain evidence="8 9">DSM 19306</strain>
    </source>
</reference>
<dbReference type="NCBIfam" id="TIGR02886">
    <property type="entry name" value="spore_II_AA"/>
    <property type="match status" value="1"/>
</dbReference>
<dbReference type="PANTHER" id="PTHR33495">
    <property type="entry name" value="ANTI-SIGMA FACTOR ANTAGONIST TM_1081-RELATED-RELATED"/>
    <property type="match status" value="1"/>
</dbReference>
<accession>A0A151B5C9</accession>
<evidence type="ECO:0000313" key="9">
    <source>
        <dbReference type="Proteomes" id="UP000075531"/>
    </source>
</evidence>
<dbReference type="EMBL" id="LTBA01000006">
    <property type="protein sequence ID" value="KYH35099.1"/>
    <property type="molecule type" value="Genomic_DNA"/>
</dbReference>
<dbReference type="NCBIfam" id="TIGR00377">
    <property type="entry name" value="ant_ant_sig"/>
    <property type="match status" value="1"/>
</dbReference>
<name>A0A151B5C9_9CLOT</name>
<evidence type="ECO:0000256" key="6">
    <source>
        <dbReference type="RuleBase" id="RU003749"/>
    </source>
</evidence>
<keyword evidence="9" id="KW-1185">Reference proteome</keyword>
<dbReference type="SUPFAM" id="SSF52091">
    <property type="entry name" value="SpoIIaa-like"/>
    <property type="match status" value="1"/>
</dbReference>
<keyword evidence="5" id="KW-0749">Sporulation</keyword>
<dbReference type="InterPro" id="IPR014237">
    <property type="entry name" value="Anti-sigma_F_ant"/>
</dbReference>
<dbReference type="Gene3D" id="3.30.750.24">
    <property type="entry name" value="STAS domain"/>
    <property type="match status" value="1"/>
</dbReference>
<dbReference type="InterPro" id="IPR003658">
    <property type="entry name" value="Anti-sigma_ant"/>
</dbReference>
<dbReference type="PROSITE" id="PS50801">
    <property type="entry name" value="STAS"/>
    <property type="match status" value="1"/>
</dbReference>
<evidence type="ECO:0000256" key="3">
    <source>
        <dbReference type="ARBA" id="ARBA00020784"/>
    </source>
</evidence>
<organism evidence="8 9">
    <name type="scientific">Clostridium tepidiprofundi DSM 19306</name>
    <dbReference type="NCBI Taxonomy" id="1121338"/>
    <lineage>
        <taxon>Bacteria</taxon>
        <taxon>Bacillati</taxon>
        <taxon>Bacillota</taxon>
        <taxon>Clostridia</taxon>
        <taxon>Eubacteriales</taxon>
        <taxon>Clostridiaceae</taxon>
        <taxon>Clostridium</taxon>
    </lineage>
</organism>
<evidence type="ECO:0000256" key="4">
    <source>
        <dbReference type="ARBA" id="ARBA00022553"/>
    </source>
</evidence>
<keyword evidence="4" id="KW-0597">Phosphoprotein</keyword>
<dbReference type="CDD" id="cd07043">
    <property type="entry name" value="STAS_anti-anti-sigma_factors"/>
    <property type="match status" value="1"/>
</dbReference>
<proteinExistence type="inferred from homology"/>
<comment type="caution">
    <text evidence="8">The sequence shown here is derived from an EMBL/GenBank/DDBJ whole genome shotgun (WGS) entry which is preliminary data.</text>
</comment>
<dbReference type="Pfam" id="PF01740">
    <property type="entry name" value="STAS"/>
    <property type="match status" value="1"/>
</dbReference>
<evidence type="ECO:0000256" key="1">
    <source>
        <dbReference type="ARBA" id="ARBA00001976"/>
    </source>
</evidence>
<comment type="function">
    <text evidence="1">In the phosphorylated form it could act as an anti-anti-sigma factor that counteracts SpoIIAB and thus releases sigma f from inhibition.</text>
</comment>
<comment type="similarity">
    <text evidence="2 6">Belongs to the anti-sigma-factor antagonist family.</text>
</comment>
<dbReference type="InterPro" id="IPR002645">
    <property type="entry name" value="STAS_dom"/>
</dbReference>
<evidence type="ECO:0000259" key="7">
    <source>
        <dbReference type="PROSITE" id="PS50801"/>
    </source>
</evidence>
<dbReference type="GO" id="GO:0045152">
    <property type="term" value="F:antisigma factor binding"/>
    <property type="evidence" value="ECO:0007669"/>
    <property type="project" value="InterPro"/>
</dbReference>